<dbReference type="Gene3D" id="4.10.60.10">
    <property type="entry name" value="Zinc finger, CCHC-type"/>
    <property type="match status" value="1"/>
</dbReference>
<dbReference type="GO" id="GO:0003676">
    <property type="term" value="F:nucleic acid binding"/>
    <property type="evidence" value="ECO:0007669"/>
    <property type="project" value="InterPro"/>
</dbReference>
<keyword evidence="1" id="KW-0863">Zinc-finger</keyword>
<dbReference type="InterPro" id="IPR036875">
    <property type="entry name" value="Znf_CCHC_sf"/>
</dbReference>
<dbReference type="InterPro" id="IPR001878">
    <property type="entry name" value="Znf_CCHC"/>
</dbReference>
<name>A0A0B4GA57_METGA</name>
<dbReference type="InterPro" id="IPR032567">
    <property type="entry name" value="RTL1-rel"/>
</dbReference>
<organism evidence="4 5">
    <name type="scientific">Metarhizium guizhouense (strain ARSEF 977)</name>
    <dbReference type="NCBI Taxonomy" id="1276136"/>
    <lineage>
        <taxon>Eukaryota</taxon>
        <taxon>Fungi</taxon>
        <taxon>Dikarya</taxon>
        <taxon>Ascomycota</taxon>
        <taxon>Pezizomycotina</taxon>
        <taxon>Sordariomycetes</taxon>
        <taxon>Hypocreomycetidae</taxon>
        <taxon>Hypocreales</taxon>
        <taxon>Clavicipitaceae</taxon>
        <taxon>Metarhizium</taxon>
    </lineage>
</organism>
<accession>A0A0B4GA57</accession>
<dbReference type="PANTHER" id="PTHR15503">
    <property type="entry name" value="LDOC1 RELATED"/>
    <property type="match status" value="1"/>
</dbReference>
<protein>
    <submittedName>
        <fullName evidence="4">Gag polyprotein</fullName>
    </submittedName>
</protein>
<dbReference type="PROSITE" id="PS50158">
    <property type="entry name" value="ZF_CCHC"/>
    <property type="match status" value="1"/>
</dbReference>
<feature type="compositionally biased region" description="Basic and acidic residues" evidence="2">
    <location>
        <begin position="464"/>
        <end position="474"/>
    </location>
</feature>
<feature type="region of interest" description="Disordered" evidence="2">
    <location>
        <begin position="235"/>
        <end position="290"/>
    </location>
</feature>
<evidence type="ECO:0000259" key="3">
    <source>
        <dbReference type="PROSITE" id="PS50158"/>
    </source>
</evidence>
<dbReference type="AlphaFoldDB" id="A0A0B4GA57"/>
<feature type="compositionally biased region" description="Low complexity" evidence="2">
    <location>
        <begin position="1"/>
        <end position="17"/>
    </location>
</feature>
<dbReference type="HOGENOM" id="CLU_530050_0_0_1"/>
<evidence type="ECO:0000256" key="2">
    <source>
        <dbReference type="SAM" id="MobiDB-lite"/>
    </source>
</evidence>
<dbReference type="SUPFAM" id="SSF57756">
    <property type="entry name" value="Retrovirus zinc finger-like domains"/>
    <property type="match status" value="1"/>
</dbReference>
<dbReference type="EMBL" id="AZNH01000056">
    <property type="protein sequence ID" value="KID83640.1"/>
    <property type="molecule type" value="Genomic_DNA"/>
</dbReference>
<dbReference type="OrthoDB" id="5151719at2759"/>
<dbReference type="Proteomes" id="UP000031192">
    <property type="component" value="Unassembled WGS sequence"/>
</dbReference>
<proteinExistence type="predicted"/>
<dbReference type="Pfam" id="PF03732">
    <property type="entry name" value="Retrotrans_gag"/>
    <property type="match status" value="1"/>
</dbReference>
<keyword evidence="5" id="KW-1185">Reference proteome</keyword>
<dbReference type="SMART" id="SM00343">
    <property type="entry name" value="ZnF_C2HC"/>
    <property type="match status" value="1"/>
</dbReference>
<feature type="region of interest" description="Disordered" evidence="2">
    <location>
        <begin position="447"/>
        <end position="514"/>
    </location>
</feature>
<feature type="compositionally biased region" description="Polar residues" evidence="2">
    <location>
        <begin position="238"/>
        <end position="256"/>
    </location>
</feature>
<comment type="caution">
    <text evidence="4">The sequence shown here is derived from an EMBL/GenBank/DDBJ whole genome shotgun (WGS) entry which is preliminary data.</text>
</comment>
<gene>
    <name evidence="4" type="ORF">MGU_09119</name>
</gene>
<reference evidence="4 5" key="1">
    <citation type="journal article" date="2014" name="Proc. Natl. Acad. Sci. U.S.A.">
        <title>Trajectory and genomic determinants of fungal-pathogen speciation and host adaptation.</title>
        <authorList>
            <person name="Hu X."/>
            <person name="Xiao G."/>
            <person name="Zheng P."/>
            <person name="Shang Y."/>
            <person name="Su Y."/>
            <person name="Zhang X."/>
            <person name="Liu X."/>
            <person name="Zhan S."/>
            <person name="St Leger R.J."/>
            <person name="Wang C."/>
        </authorList>
    </citation>
    <scope>NUCLEOTIDE SEQUENCE [LARGE SCALE GENOMIC DNA]</scope>
    <source>
        <strain evidence="4 5">ARSEF 977</strain>
    </source>
</reference>
<keyword evidence="1" id="KW-0479">Metal-binding</keyword>
<evidence type="ECO:0000313" key="5">
    <source>
        <dbReference type="Proteomes" id="UP000031192"/>
    </source>
</evidence>
<feature type="compositionally biased region" description="Acidic residues" evidence="2">
    <location>
        <begin position="475"/>
        <end position="496"/>
    </location>
</feature>
<dbReference type="PANTHER" id="PTHR15503:SF22">
    <property type="entry name" value="TRANSPOSON TY3-I GAG POLYPROTEIN"/>
    <property type="match status" value="1"/>
</dbReference>
<dbReference type="InterPro" id="IPR005162">
    <property type="entry name" value="Retrotrans_gag_dom"/>
</dbReference>
<feature type="region of interest" description="Disordered" evidence="2">
    <location>
        <begin position="1"/>
        <end position="23"/>
    </location>
</feature>
<dbReference type="Pfam" id="PF00098">
    <property type="entry name" value="zf-CCHC"/>
    <property type="match status" value="1"/>
</dbReference>
<keyword evidence="1" id="KW-0862">Zinc</keyword>
<evidence type="ECO:0000313" key="4">
    <source>
        <dbReference type="EMBL" id="KID83640.1"/>
    </source>
</evidence>
<dbReference type="GO" id="GO:0008270">
    <property type="term" value="F:zinc ion binding"/>
    <property type="evidence" value="ECO:0007669"/>
    <property type="project" value="UniProtKB-KW"/>
</dbReference>
<evidence type="ECO:0000256" key="1">
    <source>
        <dbReference type="PROSITE-ProRule" id="PRU00047"/>
    </source>
</evidence>
<feature type="compositionally biased region" description="Basic and acidic residues" evidence="2">
    <location>
        <begin position="276"/>
        <end position="290"/>
    </location>
</feature>
<feature type="domain" description="CCHC-type" evidence="3">
    <location>
        <begin position="290"/>
        <end position="306"/>
    </location>
</feature>
<sequence>MAPATPTSSKATTSPAPQDLGPQDLMNELMQLRQQVEQLSLERQMLVSGQKDLGEITKPRTPGPYDGNPKMLQGFLTQLKAYHRFYPNKLTDVQAKVLHAGGCMTGTALAWFEPIMRDYLNNTGDDQDDETKEIFADYDKFEKAIKKTFGSTDEVRTAIIHMDQLRQKGSASDYAARFRQVTSVLDWEDEPLMSAFFKGLKEEIKDELYREDMPNNFSDYVAMAVRIDNRQYQRRMQKQQGRGTWNPTGRRGQQANQKKRREEPIAYGNTLNPGRMELDATKKDDKKEKKCYNCGKPGHFANKCKKPKKEWKPVPEGGKKQLNATNQQKVEIITQEPEVEHKNLNWTFCYDDNCYVHMSSKQERGWFPKEPRKPRKKTVSFVGDGLQIAKQLVQESLDEQTMEKRTLAMTGRKELHEQKLPEDLDEDSHQEILNWIRQQAEARRIRREQQYREEQDAQIPTTFDEPKDRVKEMSVDDDYAILDTPEASEDEQSEEETPARLTATQEQAWIPPRR</sequence>